<organism evidence="1 2">
    <name type="scientific">Candidatus Jorgensenbacteria bacterium GW2011_GWA2_45_13</name>
    <dbReference type="NCBI Taxonomy" id="1618662"/>
    <lineage>
        <taxon>Bacteria</taxon>
        <taxon>Candidatus Joergenseniibacteriota</taxon>
    </lineage>
</organism>
<protein>
    <submittedName>
        <fullName evidence="1">Uncharacterized protein</fullName>
    </submittedName>
</protein>
<reference evidence="1 2" key="1">
    <citation type="journal article" date="2015" name="Nature">
        <title>rRNA introns, odd ribosomes, and small enigmatic genomes across a large radiation of phyla.</title>
        <authorList>
            <person name="Brown C.T."/>
            <person name="Hug L.A."/>
            <person name="Thomas B.C."/>
            <person name="Sharon I."/>
            <person name="Castelle C.J."/>
            <person name="Singh A."/>
            <person name="Wilkins M.J."/>
            <person name="Williams K.H."/>
            <person name="Banfield J.F."/>
        </authorList>
    </citation>
    <scope>NUCLEOTIDE SEQUENCE [LARGE SCALE GENOMIC DNA]</scope>
</reference>
<evidence type="ECO:0000313" key="2">
    <source>
        <dbReference type="Proteomes" id="UP000033966"/>
    </source>
</evidence>
<accession>A0A0G1L7F4</accession>
<dbReference type="EMBL" id="LCKF01000008">
    <property type="protein sequence ID" value="KKT91835.1"/>
    <property type="molecule type" value="Genomic_DNA"/>
</dbReference>
<comment type="caution">
    <text evidence="1">The sequence shown here is derived from an EMBL/GenBank/DDBJ whole genome shotgun (WGS) entry which is preliminary data.</text>
</comment>
<evidence type="ECO:0000313" key="1">
    <source>
        <dbReference type="EMBL" id="KKT91835.1"/>
    </source>
</evidence>
<dbReference type="Proteomes" id="UP000033966">
    <property type="component" value="Unassembled WGS sequence"/>
</dbReference>
<proteinExistence type="predicted"/>
<sequence>MVRPTTDFGVPKIQIPPNLYSKYGTVEVHTGGKLWKVVIPGFHIHPDVAPSEVNKLSYKEFPFSSEGETLEKALNALSKLEAIHSIQRGGACGRNCPHYFEF</sequence>
<gene>
    <name evidence="1" type="ORF">UW92_C0008G0006</name>
</gene>
<dbReference type="AlphaFoldDB" id="A0A0G1L7F4"/>
<name>A0A0G1L7F4_9BACT</name>